<keyword evidence="1" id="KW-1133">Transmembrane helix</keyword>
<keyword evidence="1" id="KW-0812">Transmembrane</keyword>
<dbReference type="HOGENOM" id="CLU_3296521_0_0_4"/>
<dbReference type="Proteomes" id="UP000001625">
    <property type="component" value="Chromosome"/>
</dbReference>
<evidence type="ECO:0000256" key="1">
    <source>
        <dbReference type="SAM" id="Phobius"/>
    </source>
</evidence>
<organism evidence="2 3">
    <name type="scientific">Sideroxydans lithotrophicus (strain ES-1)</name>
    <dbReference type="NCBI Taxonomy" id="580332"/>
    <lineage>
        <taxon>Bacteria</taxon>
        <taxon>Pseudomonadati</taxon>
        <taxon>Pseudomonadota</taxon>
        <taxon>Betaproteobacteria</taxon>
        <taxon>Nitrosomonadales</taxon>
        <taxon>Gallionellaceae</taxon>
        <taxon>Sideroxydans</taxon>
    </lineage>
</organism>
<reference evidence="2 3" key="1">
    <citation type="submission" date="2010-03" db="EMBL/GenBank/DDBJ databases">
        <title>Complete sequence of Sideroxydans lithotrophicus ES-1.</title>
        <authorList>
            <consortium name="US DOE Joint Genome Institute"/>
            <person name="Lucas S."/>
            <person name="Copeland A."/>
            <person name="Lapidus A."/>
            <person name="Cheng J.-F."/>
            <person name="Bruce D."/>
            <person name="Goodwin L."/>
            <person name="Pitluck S."/>
            <person name="Munk A.C."/>
            <person name="Detter J.C."/>
            <person name="Han C."/>
            <person name="Tapia R."/>
            <person name="Larimer F."/>
            <person name="Land M."/>
            <person name="Hauser L."/>
            <person name="Kyrpides N."/>
            <person name="Ivanova N."/>
            <person name="Emerson D."/>
            <person name="Woyke T."/>
        </authorList>
    </citation>
    <scope>NUCLEOTIDE SEQUENCE [LARGE SCALE GENOMIC DNA]</scope>
    <source>
        <strain evidence="2 3">ES-1</strain>
    </source>
</reference>
<dbReference type="KEGG" id="slt:Slit_1876"/>
<dbReference type="EMBL" id="CP001965">
    <property type="protein sequence ID" value="ADE12105.1"/>
    <property type="molecule type" value="Genomic_DNA"/>
</dbReference>
<name>D5CT19_SIDLE</name>
<gene>
    <name evidence="2" type="ordered locus">Slit_1876</name>
</gene>
<evidence type="ECO:0000313" key="3">
    <source>
        <dbReference type="Proteomes" id="UP000001625"/>
    </source>
</evidence>
<protein>
    <submittedName>
        <fullName evidence="2">Uncharacterized protein</fullName>
    </submittedName>
</protein>
<evidence type="ECO:0000313" key="2">
    <source>
        <dbReference type="EMBL" id="ADE12105.1"/>
    </source>
</evidence>
<dbReference type="AlphaFoldDB" id="D5CT19"/>
<sequence length="40" mass="4430">MNATAQAFGIGIILGIIVFFILAKFGVIDKLLVSMDKWFK</sequence>
<dbReference type="RefSeq" id="WP_013030003.1">
    <property type="nucleotide sequence ID" value="NC_013959.1"/>
</dbReference>
<keyword evidence="3" id="KW-1185">Reference proteome</keyword>
<feature type="transmembrane region" description="Helical" evidence="1">
    <location>
        <begin position="6"/>
        <end position="27"/>
    </location>
</feature>
<keyword evidence="1" id="KW-0472">Membrane</keyword>
<accession>D5CT19</accession>
<proteinExistence type="predicted"/>